<organism evidence="2 3">
    <name type="scientific">Tulasnella calospora MUT 4182</name>
    <dbReference type="NCBI Taxonomy" id="1051891"/>
    <lineage>
        <taxon>Eukaryota</taxon>
        <taxon>Fungi</taxon>
        <taxon>Dikarya</taxon>
        <taxon>Basidiomycota</taxon>
        <taxon>Agaricomycotina</taxon>
        <taxon>Agaricomycetes</taxon>
        <taxon>Cantharellales</taxon>
        <taxon>Tulasnellaceae</taxon>
        <taxon>Tulasnella</taxon>
    </lineage>
</organism>
<evidence type="ECO:0000313" key="3">
    <source>
        <dbReference type="Proteomes" id="UP000054248"/>
    </source>
</evidence>
<evidence type="ECO:0000313" key="2">
    <source>
        <dbReference type="EMBL" id="KIO27802.1"/>
    </source>
</evidence>
<gene>
    <name evidence="2" type="ORF">M407DRAFT_22977</name>
</gene>
<keyword evidence="3" id="KW-1185">Reference proteome</keyword>
<dbReference type="Pfam" id="PF13460">
    <property type="entry name" value="NAD_binding_10"/>
    <property type="match status" value="1"/>
</dbReference>
<dbReference type="HOGENOM" id="CLU_025711_1_3_1"/>
<dbReference type="OrthoDB" id="10254604at2759"/>
<dbReference type="InterPro" id="IPR016040">
    <property type="entry name" value="NAD(P)-bd_dom"/>
</dbReference>
<reference evidence="3" key="2">
    <citation type="submission" date="2015-01" db="EMBL/GenBank/DDBJ databases">
        <title>Evolutionary Origins and Diversification of the Mycorrhizal Mutualists.</title>
        <authorList>
            <consortium name="DOE Joint Genome Institute"/>
            <consortium name="Mycorrhizal Genomics Consortium"/>
            <person name="Kohler A."/>
            <person name="Kuo A."/>
            <person name="Nagy L.G."/>
            <person name="Floudas D."/>
            <person name="Copeland A."/>
            <person name="Barry K.W."/>
            <person name="Cichocki N."/>
            <person name="Veneault-Fourrey C."/>
            <person name="LaButti K."/>
            <person name="Lindquist E.A."/>
            <person name="Lipzen A."/>
            <person name="Lundell T."/>
            <person name="Morin E."/>
            <person name="Murat C."/>
            <person name="Riley R."/>
            <person name="Ohm R."/>
            <person name="Sun H."/>
            <person name="Tunlid A."/>
            <person name="Henrissat B."/>
            <person name="Grigoriev I.V."/>
            <person name="Hibbett D.S."/>
            <person name="Martin F."/>
        </authorList>
    </citation>
    <scope>NUCLEOTIDE SEQUENCE [LARGE SCALE GENOMIC DNA]</scope>
    <source>
        <strain evidence="3">MUT 4182</strain>
    </source>
</reference>
<dbReference type="Proteomes" id="UP000054248">
    <property type="component" value="Unassembled WGS sequence"/>
</dbReference>
<reference evidence="2 3" key="1">
    <citation type="submission" date="2014-04" db="EMBL/GenBank/DDBJ databases">
        <authorList>
            <consortium name="DOE Joint Genome Institute"/>
            <person name="Kuo A."/>
            <person name="Girlanda M."/>
            <person name="Perotto S."/>
            <person name="Kohler A."/>
            <person name="Nagy L.G."/>
            <person name="Floudas D."/>
            <person name="Copeland A."/>
            <person name="Barry K.W."/>
            <person name="Cichocki N."/>
            <person name="Veneault-Fourrey C."/>
            <person name="LaButti K."/>
            <person name="Lindquist E.A."/>
            <person name="Lipzen A."/>
            <person name="Lundell T."/>
            <person name="Morin E."/>
            <person name="Murat C."/>
            <person name="Sun H."/>
            <person name="Tunlid A."/>
            <person name="Henrissat B."/>
            <person name="Grigoriev I.V."/>
            <person name="Hibbett D.S."/>
            <person name="Martin F."/>
            <person name="Nordberg H.P."/>
            <person name="Cantor M.N."/>
            <person name="Hua S.X."/>
        </authorList>
    </citation>
    <scope>NUCLEOTIDE SEQUENCE [LARGE SCALE GENOMIC DNA]</scope>
    <source>
        <strain evidence="2 3">MUT 4182</strain>
    </source>
</reference>
<proteinExistence type="predicted"/>
<dbReference type="STRING" id="1051891.A0A0C3M280"/>
<sequence length="259" mass="28247">MSSRSIVIIGGNGKIAQRLTKLLVSPSHQHRVTSIIRSPSQIDPIKALSPELVTPLVLSLETSQPADYTKVFEETAADVVYFMAGGSGKPGDNGETAVERTRKVDYEGSIMIYDALEAVSGKKPRLIMISALDIRAPDAPFPDHYDEADRALSARIRVAHPVYYEWKYKADIELVRRTGFKWTLVRPGGLTEEPGAGSASIGRTHLTSRVSRDDVAQVLFCLLDREDASGLAIDVTGGPSDINARLDEVIKKGESDFPL</sequence>
<accession>A0A0C3M280</accession>
<feature type="domain" description="NAD(P)-binding" evidence="1">
    <location>
        <begin position="10"/>
        <end position="224"/>
    </location>
</feature>
<dbReference type="PANTHER" id="PTHR15020:SF50">
    <property type="entry name" value="UPF0659 PROTEIN YMR090W"/>
    <property type="match status" value="1"/>
</dbReference>
<name>A0A0C3M280_9AGAM</name>
<dbReference type="AlphaFoldDB" id="A0A0C3M280"/>
<dbReference type="SUPFAM" id="SSF51735">
    <property type="entry name" value="NAD(P)-binding Rossmann-fold domains"/>
    <property type="match status" value="1"/>
</dbReference>
<protein>
    <recommendedName>
        <fullName evidence="1">NAD(P)-binding domain-containing protein</fullName>
    </recommendedName>
</protein>
<dbReference type="InterPro" id="IPR036291">
    <property type="entry name" value="NAD(P)-bd_dom_sf"/>
</dbReference>
<evidence type="ECO:0000259" key="1">
    <source>
        <dbReference type="Pfam" id="PF13460"/>
    </source>
</evidence>
<dbReference type="PANTHER" id="PTHR15020">
    <property type="entry name" value="FLAVIN REDUCTASE-RELATED"/>
    <property type="match status" value="1"/>
</dbReference>
<dbReference type="EMBL" id="KN823003">
    <property type="protein sequence ID" value="KIO27802.1"/>
    <property type="molecule type" value="Genomic_DNA"/>
</dbReference>
<dbReference type="Gene3D" id="3.40.50.720">
    <property type="entry name" value="NAD(P)-binding Rossmann-like Domain"/>
    <property type="match status" value="1"/>
</dbReference>